<evidence type="ECO:0000313" key="2">
    <source>
        <dbReference type="Proteomes" id="UP000565579"/>
    </source>
</evidence>
<gene>
    <name evidence="1" type="ORF">HD593_011024</name>
</gene>
<comment type="caution">
    <text evidence="1">The sequence shown here is derived from an EMBL/GenBank/DDBJ whole genome shotgun (WGS) entry which is preliminary data.</text>
</comment>
<dbReference type="AlphaFoldDB" id="A0A7X0U644"/>
<dbReference type="EMBL" id="JACHMI010000001">
    <property type="protein sequence ID" value="MBB6556229.1"/>
    <property type="molecule type" value="Genomic_DNA"/>
</dbReference>
<reference evidence="1 2" key="1">
    <citation type="submission" date="2020-08" db="EMBL/GenBank/DDBJ databases">
        <title>Sequencing the genomes of 1000 actinobacteria strains.</title>
        <authorList>
            <person name="Klenk H.-P."/>
        </authorList>
    </citation>
    <scope>NUCLEOTIDE SEQUENCE [LARGE SCALE GENOMIC DNA]</scope>
    <source>
        <strain evidence="1 2">DSM 43768</strain>
    </source>
</reference>
<keyword evidence="2" id="KW-1185">Reference proteome</keyword>
<dbReference type="RefSeq" id="WP_185110703.1">
    <property type="nucleotide sequence ID" value="NZ_BAAAXY010000153.1"/>
</dbReference>
<protein>
    <submittedName>
        <fullName evidence="1">Uncharacterized protein</fullName>
    </submittedName>
</protein>
<dbReference type="Proteomes" id="UP000565579">
    <property type="component" value="Unassembled WGS sequence"/>
</dbReference>
<accession>A0A7X0U644</accession>
<name>A0A7X0U644_9ACTN</name>
<sequence>MTSLDQNALAIEYALNAADKDGAESAIGWLSDYAAGIGGLSFGLADPVQPVPDGGEVRA</sequence>
<organism evidence="1 2">
    <name type="scientific">Nonomuraea rubra</name>
    <dbReference type="NCBI Taxonomy" id="46180"/>
    <lineage>
        <taxon>Bacteria</taxon>
        <taxon>Bacillati</taxon>
        <taxon>Actinomycetota</taxon>
        <taxon>Actinomycetes</taxon>
        <taxon>Streptosporangiales</taxon>
        <taxon>Streptosporangiaceae</taxon>
        <taxon>Nonomuraea</taxon>
    </lineage>
</organism>
<proteinExistence type="predicted"/>
<evidence type="ECO:0000313" key="1">
    <source>
        <dbReference type="EMBL" id="MBB6556229.1"/>
    </source>
</evidence>